<keyword evidence="5 7" id="KW-1133">Transmembrane helix</keyword>
<keyword evidence="11" id="KW-1185">Reference proteome</keyword>
<feature type="transmembrane region" description="Helical" evidence="7">
    <location>
        <begin position="335"/>
        <end position="357"/>
    </location>
</feature>
<evidence type="ECO:0000256" key="7">
    <source>
        <dbReference type="RuleBase" id="RU363032"/>
    </source>
</evidence>
<dbReference type="GO" id="GO:0055085">
    <property type="term" value="P:transmembrane transport"/>
    <property type="evidence" value="ECO:0007669"/>
    <property type="project" value="InterPro"/>
</dbReference>
<organism evidence="10 11">
    <name type="scientific">Jiangella aurantiaca</name>
    <dbReference type="NCBI Taxonomy" id="2530373"/>
    <lineage>
        <taxon>Bacteria</taxon>
        <taxon>Bacillati</taxon>
        <taxon>Actinomycetota</taxon>
        <taxon>Actinomycetes</taxon>
        <taxon>Jiangellales</taxon>
        <taxon>Jiangellaceae</taxon>
        <taxon>Jiangella</taxon>
    </lineage>
</organism>
<feature type="transmembrane region" description="Helical" evidence="7">
    <location>
        <begin position="179"/>
        <end position="198"/>
    </location>
</feature>
<dbReference type="PANTHER" id="PTHR43227">
    <property type="entry name" value="BLL4140 PROTEIN"/>
    <property type="match status" value="1"/>
</dbReference>
<evidence type="ECO:0000256" key="5">
    <source>
        <dbReference type="ARBA" id="ARBA00022989"/>
    </source>
</evidence>
<dbReference type="InterPro" id="IPR000515">
    <property type="entry name" value="MetI-like"/>
</dbReference>
<reference evidence="10 11" key="1">
    <citation type="submission" date="2019-02" db="EMBL/GenBank/DDBJ databases">
        <title>Draft genome sequences of novel Actinobacteria.</title>
        <authorList>
            <person name="Sahin N."/>
            <person name="Ay H."/>
            <person name="Saygin H."/>
        </authorList>
    </citation>
    <scope>NUCLEOTIDE SEQUENCE [LARGE SCALE GENOMIC DNA]</scope>
    <source>
        <strain evidence="10 11">8K307</strain>
    </source>
</reference>
<keyword evidence="6 7" id="KW-0472">Membrane</keyword>
<dbReference type="GO" id="GO:0005886">
    <property type="term" value="C:plasma membrane"/>
    <property type="evidence" value="ECO:0007669"/>
    <property type="project" value="UniProtKB-SubCell"/>
</dbReference>
<dbReference type="PANTHER" id="PTHR43227:SF8">
    <property type="entry name" value="DIACETYLCHITOBIOSE UPTAKE SYSTEM PERMEASE PROTEIN DASB"/>
    <property type="match status" value="1"/>
</dbReference>
<feature type="transmembrane region" description="Helical" evidence="7">
    <location>
        <begin position="230"/>
        <end position="253"/>
    </location>
</feature>
<dbReference type="Pfam" id="PF00528">
    <property type="entry name" value="BPD_transp_1"/>
    <property type="match status" value="1"/>
</dbReference>
<dbReference type="CDD" id="cd06261">
    <property type="entry name" value="TM_PBP2"/>
    <property type="match status" value="1"/>
</dbReference>
<dbReference type="InterPro" id="IPR050809">
    <property type="entry name" value="UgpAE/MalFG_permease"/>
</dbReference>
<sequence>MPPSPTSWDRRRPAAKAQAVVSPAGEKGNRRAAGRTGRDQGPGRSVPAPPPHDPRADRGTAGDIAPRRPRRPRRSLLPYVLLLPALAILVAALGYPLYRQAVMSFQEYGLAQQFGQPPEWVGLDNYVTLVTDSYLWTVIVRSVLFCFANAAITMVIGVALAVLMTLVGRGPRLMLQIGLLLAWAMPHLASLTVWQWLFDSQYGVINWLLLNLGFEQFAGHSWLIDQLSFFVVATVIVVWMSVPFVAFAVYAGLTQVPGELYEAAQIDGASAWARFRTVTVPLVRPVLLIVMLLQIIWDLKVFTQIFVLQDAGGITAQTNLIGTYIYRLGLGEGEFGLAAAASWFVLLLTVVLSLYYVRVLIREEEL</sequence>
<feature type="domain" description="ABC transmembrane type-1" evidence="9">
    <location>
        <begin position="139"/>
        <end position="356"/>
    </location>
</feature>
<dbReference type="EMBL" id="SMLB01000001">
    <property type="protein sequence ID" value="TDD72955.1"/>
    <property type="molecule type" value="Genomic_DNA"/>
</dbReference>
<feature type="transmembrane region" description="Helical" evidence="7">
    <location>
        <begin position="134"/>
        <end position="167"/>
    </location>
</feature>
<accession>A0A4R5ALX9</accession>
<dbReference type="SUPFAM" id="SSF161098">
    <property type="entry name" value="MetI-like"/>
    <property type="match status" value="1"/>
</dbReference>
<name>A0A4R5ALX9_9ACTN</name>
<keyword evidence="3" id="KW-1003">Cell membrane</keyword>
<dbReference type="InterPro" id="IPR035906">
    <property type="entry name" value="MetI-like_sf"/>
</dbReference>
<evidence type="ECO:0000313" key="10">
    <source>
        <dbReference type="EMBL" id="TDD72955.1"/>
    </source>
</evidence>
<comment type="subcellular location">
    <subcellularLocation>
        <location evidence="1 7">Cell membrane</location>
        <topology evidence="1 7">Multi-pass membrane protein</topology>
    </subcellularLocation>
</comment>
<feature type="transmembrane region" description="Helical" evidence="7">
    <location>
        <begin position="282"/>
        <end position="299"/>
    </location>
</feature>
<evidence type="ECO:0000259" key="9">
    <source>
        <dbReference type="PROSITE" id="PS50928"/>
    </source>
</evidence>
<dbReference type="PROSITE" id="PS50928">
    <property type="entry name" value="ABC_TM1"/>
    <property type="match status" value="1"/>
</dbReference>
<proteinExistence type="inferred from homology"/>
<comment type="similarity">
    <text evidence="7">Belongs to the binding-protein-dependent transport system permease family.</text>
</comment>
<dbReference type="Gene3D" id="1.10.3720.10">
    <property type="entry name" value="MetI-like"/>
    <property type="match status" value="1"/>
</dbReference>
<evidence type="ECO:0000313" key="11">
    <source>
        <dbReference type="Proteomes" id="UP000295217"/>
    </source>
</evidence>
<dbReference type="OrthoDB" id="9804439at2"/>
<evidence type="ECO:0000256" key="8">
    <source>
        <dbReference type="SAM" id="MobiDB-lite"/>
    </source>
</evidence>
<gene>
    <name evidence="10" type="ORF">E1262_00190</name>
</gene>
<keyword evidence="4 7" id="KW-0812">Transmembrane</keyword>
<evidence type="ECO:0000256" key="3">
    <source>
        <dbReference type="ARBA" id="ARBA00022475"/>
    </source>
</evidence>
<evidence type="ECO:0000256" key="2">
    <source>
        <dbReference type="ARBA" id="ARBA00022448"/>
    </source>
</evidence>
<evidence type="ECO:0000256" key="6">
    <source>
        <dbReference type="ARBA" id="ARBA00023136"/>
    </source>
</evidence>
<keyword evidence="2 7" id="KW-0813">Transport</keyword>
<dbReference type="Proteomes" id="UP000295217">
    <property type="component" value="Unassembled WGS sequence"/>
</dbReference>
<evidence type="ECO:0000256" key="1">
    <source>
        <dbReference type="ARBA" id="ARBA00004651"/>
    </source>
</evidence>
<evidence type="ECO:0000256" key="4">
    <source>
        <dbReference type="ARBA" id="ARBA00022692"/>
    </source>
</evidence>
<dbReference type="AlphaFoldDB" id="A0A4R5ALX9"/>
<protein>
    <submittedName>
        <fullName evidence="10">Sugar ABC transporter permease</fullName>
    </submittedName>
</protein>
<feature type="transmembrane region" description="Helical" evidence="7">
    <location>
        <begin position="76"/>
        <end position="98"/>
    </location>
</feature>
<comment type="caution">
    <text evidence="10">The sequence shown here is derived from an EMBL/GenBank/DDBJ whole genome shotgun (WGS) entry which is preliminary data.</text>
</comment>
<feature type="region of interest" description="Disordered" evidence="8">
    <location>
        <begin position="1"/>
        <end position="70"/>
    </location>
</feature>